<evidence type="ECO:0000313" key="2">
    <source>
        <dbReference type="EMBL" id="KOC19083.1"/>
    </source>
</evidence>
<sequence>MTEAQALQKFNEAKDLLHRAQQVYAQAEKALQAASYSSPGQHFASGTDSKADATQKPMLTDY</sequence>
<comment type="caution">
    <text evidence="2">The sequence shown here is derived from an EMBL/GenBank/DDBJ whole genome shotgun (WGS) entry which is preliminary data.</text>
</comment>
<protein>
    <submittedName>
        <fullName evidence="2">Uncharacterized protein</fullName>
    </submittedName>
</protein>
<evidence type="ECO:0000256" key="1">
    <source>
        <dbReference type="SAM" id="MobiDB-lite"/>
    </source>
</evidence>
<feature type="region of interest" description="Disordered" evidence="1">
    <location>
        <begin position="35"/>
        <end position="62"/>
    </location>
</feature>
<evidence type="ECO:0000313" key="3">
    <source>
        <dbReference type="Proteomes" id="UP000037442"/>
    </source>
</evidence>
<dbReference type="PATRIC" id="fig|285.49.peg.4222"/>
<dbReference type="RefSeq" id="WP_053284476.1">
    <property type="nucleotide sequence ID" value="NZ_JNVD01000033.1"/>
</dbReference>
<proteinExistence type="predicted"/>
<dbReference type="EMBL" id="JNVD01000033">
    <property type="protein sequence ID" value="KOC19083.1"/>
    <property type="molecule type" value="Genomic_DNA"/>
</dbReference>
<feature type="compositionally biased region" description="Polar residues" evidence="1">
    <location>
        <begin position="35"/>
        <end position="48"/>
    </location>
</feature>
<dbReference type="Proteomes" id="UP000037442">
    <property type="component" value="Unassembled WGS sequence"/>
</dbReference>
<accession>A0A0L7MBS0</accession>
<name>A0A0L7MBS0_COMTE</name>
<dbReference type="AlphaFoldDB" id="A0A0L7MBS0"/>
<organism evidence="2 3">
    <name type="scientific">Comamonas testosteroni</name>
    <name type="common">Pseudomonas testosteroni</name>
    <dbReference type="NCBI Taxonomy" id="285"/>
    <lineage>
        <taxon>Bacteria</taxon>
        <taxon>Pseudomonadati</taxon>
        <taxon>Pseudomonadota</taxon>
        <taxon>Betaproteobacteria</taxon>
        <taxon>Burkholderiales</taxon>
        <taxon>Comamonadaceae</taxon>
        <taxon>Comamonas</taxon>
    </lineage>
</organism>
<gene>
    <name evidence="2" type="ORF">GL58_20380</name>
</gene>
<reference evidence="3" key="1">
    <citation type="submission" date="2014-06" db="EMBL/GenBank/DDBJ databases">
        <title>Draft genome sequence of C. testosteroni WDL7.</title>
        <authorList>
            <person name="Wu Y."/>
            <person name="Seshan H."/>
            <person name="Arumugam K."/>
        </authorList>
    </citation>
    <scope>NUCLEOTIDE SEQUENCE [LARGE SCALE GENOMIC DNA]</scope>
    <source>
        <strain evidence="3">WDL7</strain>
    </source>
</reference>